<dbReference type="InterPro" id="IPR014001">
    <property type="entry name" value="Helicase_ATP-bd"/>
</dbReference>
<dbReference type="RefSeq" id="WP_066131194.1">
    <property type="nucleotide sequence ID" value="NZ_KQ959912.1"/>
</dbReference>
<gene>
    <name evidence="6" type="ORF">HMPREF1871_01248</name>
</gene>
<keyword evidence="6" id="KW-0347">Helicase</keyword>
<dbReference type="InterPro" id="IPR027417">
    <property type="entry name" value="P-loop_NTPase"/>
</dbReference>
<accession>A0ABR5TK99</accession>
<dbReference type="PANTHER" id="PTHR30580:SF1">
    <property type="entry name" value="COMF OPERON PROTEIN 1"/>
    <property type="match status" value="1"/>
</dbReference>
<keyword evidence="3" id="KW-0238">DNA-binding</keyword>
<evidence type="ECO:0000313" key="6">
    <source>
        <dbReference type="EMBL" id="KXB54998.1"/>
    </source>
</evidence>
<proteinExistence type="predicted"/>
<evidence type="ECO:0000256" key="2">
    <source>
        <dbReference type="ARBA" id="ARBA00022840"/>
    </source>
</evidence>
<keyword evidence="6" id="KW-0378">Hydrolase</keyword>
<dbReference type="SMART" id="SM00487">
    <property type="entry name" value="DEXDc"/>
    <property type="match status" value="1"/>
</dbReference>
<name>A0ABR5TK99_9BACL</name>
<keyword evidence="1" id="KW-0547">Nucleotide-binding</keyword>
<dbReference type="SUPFAM" id="SSF52540">
    <property type="entry name" value="P-loop containing nucleoside triphosphate hydrolases"/>
    <property type="match status" value="1"/>
</dbReference>
<evidence type="ECO:0000256" key="3">
    <source>
        <dbReference type="ARBA" id="ARBA00023125"/>
    </source>
</evidence>
<dbReference type="EMBL" id="LSDB01000078">
    <property type="protein sequence ID" value="KXB54998.1"/>
    <property type="molecule type" value="Genomic_DNA"/>
</dbReference>
<comment type="caution">
    <text evidence="6">The sequence shown here is derived from an EMBL/GenBank/DDBJ whole genome shotgun (WGS) entry which is preliminary data.</text>
</comment>
<protein>
    <submittedName>
        <fullName evidence="6">Helicase protein</fullName>
    </submittedName>
</protein>
<sequence length="484" mass="57327">MYFKKTDDFILAFYKIYFSSYKGKIIDKISDIYKEYLESNIKNDEVDNLFFELKNNDFKIDIDIEFLKKYNGRVFSIEQLVSKNIKIHHLIKSPYVRKFLPIENNYCKNCGEKKNFFEYKNNLGKIKYCKNCLDFSMNTNIYYKFHIQYNYYKDYSFLTLPKVILSDEQKKASDLLLKNLKNKKTLIWAVCGAGKTEIIYETLYNSLKNNKRVCLAIPRKDIVKELEKRIQKDFNTKINCLCGDYKILNYSSLYIMTTHQLINYLNFFDVIIVDEVDAFPYNGNLCLEYSVKKSGKKEASFIFLSATPSKKIKKNVDNIYKIPIRYHKKLLPVPKLITKENSLKDFIKKIEKSQRRGLIFVPSIEKGENLSELLNIPFISSKEKERNNIIEQFYKKKIRLLITTSILERGVTFDFLDVFVFEANHKNFTKECLIQISGRVGRKEYDSNGEILFYSKKKTKNITKAINEIKYMNELAKYRGLNKK</sequence>
<evidence type="ECO:0000313" key="7">
    <source>
        <dbReference type="Proteomes" id="UP000070467"/>
    </source>
</evidence>
<organism evidence="6 7">
    <name type="scientific">Gemelliphila asaccharolytica</name>
    <dbReference type="NCBI Taxonomy" id="502393"/>
    <lineage>
        <taxon>Bacteria</taxon>
        <taxon>Bacillati</taxon>
        <taxon>Bacillota</taxon>
        <taxon>Bacilli</taxon>
        <taxon>Bacillales</taxon>
        <taxon>Gemellaceae</taxon>
        <taxon>Gemelliphila</taxon>
    </lineage>
</organism>
<keyword evidence="2" id="KW-0067">ATP-binding</keyword>
<evidence type="ECO:0000256" key="1">
    <source>
        <dbReference type="ARBA" id="ARBA00022741"/>
    </source>
</evidence>
<dbReference type="Gene3D" id="3.40.50.300">
    <property type="entry name" value="P-loop containing nucleotide triphosphate hydrolases"/>
    <property type="match status" value="2"/>
</dbReference>
<dbReference type="Pfam" id="PF04851">
    <property type="entry name" value="ResIII"/>
    <property type="match status" value="1"/>
</dbReference>
<dbReference type="InterPro" id="IPR001650">
    <property type="entry name" value="Helicase_C-like"/>
</dbReference>
<reference evidence="6 7" key="1">
    <citation type="submission" date="2016-01" db="EMBL/GenBank/DDBJ databases">
        <authorList>
            <person name="Mitreva M."/>
            <person name="Pepin K.H."/>
            <person name="Mihindukulasuriya K.A."/>
            <person name="Fulton R."/>
            <person name="Fronick C."/>
            <person name="O'Laughlin M."/>
            <person name="Miner T."/>
            <person name="Herter B."/>
            <person name="Rosa B.A."/>
            <person name="Cordes M."/>
            <person name="Tomlinson C."/>
            <person name="Wollam A."/>
            <person name="Palsikar V.B."/>
            <person name="Mardis E.R."/>
            <person name="Wilson R.K."/>
        </authorList>
    </citation>
    <scope>NUCLEOTIDE SEQUENCE [LARGE SCALE GENOMIC DNA]</scope>
    <source>
        <strain evidence="6 7">KA00071</strain>
    </source>
</reference>
<keyword evidence="7" id="KW-1185">Reference proteome</keyword>
<dbReference type="InterPro" id="IPR006935">
    <property type="entry name" value="Helicase/UvrB_N"/>
</dbReference>
<evidence type="ECO:0000259" key="5">
    <source>
        <dbReference type="PROSITE" id="PS51194"/>
    </source>
</evidence>
<dbReference type="CDD" id="cd18785">
    <property type="entry name" value="SF2_C"/>
    <property type="match status" value="1"/>
</dbReference>
<dbReference type="PROSITE" id="PS51194">
    <property type="entry name" value="HELICASE_CTER"/>
    <property type="match status" value="1"/>
</dbReference>
<dbReference type="SMART" id="SM00490">
    <property type="entry name" value="HELICc"/>
    <property type="match status" value="1"/>
</dbReference>
<feature type="domain" description="Helicase C-terminal" evidence="5">
    <location>
        <begin position="342"/>
        <end position="484"/>
    </location>
</feature>
<evidence type="ECO:0000259" key="4">
    <source>
        <dbReference type="PROSITE" id="PS51192"/>
    </source>
</evidence>
<dbReference type="PROSITE" id="PS51192">
    <property type="entry name" value="HELICASE_ATP_BIND_1"/>
    <property type="match status" value="1"/>
</dbReference>
<feature type="domain" description="Helicase ATP-binding" evidence="4">
    <location>
        <begin position="176"/>
        <end position="326"/>
    </location>
</feature>
<dbReference type="Proteomes" id="UP000070467">
    <property type="component" value="Unassembled WGS sequence"/>
</dbReference>
<dbReference type="PANTHER" id="PTHR30580">
    <property type="entry name" value="PRIMOSOMAL PROTEIN N"/>
    <property type="match status" value="1"/>
</dbReference>
<dbReference type="Pfam" id="PF00271">
    <property type="entry name" value="Helicase_C"/>
    <property type="match status" value="1"/>
</dbReference>
<dbReference type="GO" id="GO:0004386">
    <property type="term" value="F:helicase activity"/>
    <property type="evidence" value="ECO:0007669"/>
    <property type="project" value="UniProtKB-KW"/>
</dbReference>